<organism evidence="5 6">
    <name type="scientific">Paracandidimonas soli</name>
    <dbReference type="NCBI Taxonomy" id="1917182"/>
    <lineage>
        <taxon>Bacteria</taxon>
        <taxon>Pseudomonadati</taxon>
        <taxon>Pseudomonadota</taxon>
        <taxon>Betaproteobacteria</taxon>
        <taxon>Burkholderiales</taxon>
        <taxon>Alcaligenaceae</taxon>
        <taxon>Paracandidimonas</taxon>
    </lineage>
</organism>
<dbReference type="InterPro" id="IPR050319">
    <property type="entry name" value="ABC_transp_ATP-bind"/>
</dbReference>
<dbReference type="GO" id="GO:0005524">
    <property type="term" value="F:ATP binding"/>
    <property type="evidence" value="ECO:0007669"/>
    <property type="project" value="UniProtKB-KW"/>
</dbReference>
<evidence type="ECO:0000256" key="2">
    <source>
        <dbReference type="ARBA" id="ARBA00022448"/>
    </source>
</evidence>
<keyword evidence="2" id="KW-0813">Transport</keyword>
<accession>A0A4R3UPN3</accession>
<evidence type="ECO:0000256" key="1">
    <source>
        <dbReference type="ARBA" id="ARBA00005417"/>
    </source>
</evidence>
<name>A0A4R3UPN3_9BURK</name>
<comment type="similarity">
    <text evidence="1">Belongs to the ABC transporter superfamily.</text>
</comment>
<evidence type="ECO:0000256" key="3">
    <source>
        <dbReference type="ARBA" id="ARBA00022741"/>
    </source>
</evidence>
<evidence type="ECO:0000313" key="6">
    <source>
        <dbReference type="Proteomes" id="UP000294692"/>
    </source>
</evidence>
<dbReference type="SUPFAM" id="SSF52540">
    <property type="entry name" value="P-loop containing nucleoside triphosphate hydrolases"/>
    <property type="match status" value="1"/>
</dbReference>
<keyword evidence="6" id="KW-1185">Reference proteome</keyword>
<sequence>MIVRSVKAFSLSGIRASWVGRGKKARNTRVLAEQPEFLVCDESAAALDVSIQAQIINLFMDLRDQFDPTYLFISHDIGVVEHISDQGVIMYLGRTVEEAPIEEIFARPNHP</sequence>
<dbReference type="PANTHER" id="PTHR43776:SF7">
    <property type="entry name" value="D,D-DIPEPTIDE TRANSPORT ATP-BINDING PROTEIN DDPF-RELATED"/>
    <property type="match status" value="1"/>
</dbReference>
<comment type="caution">
    <text evidence="5">The sequence shown here is derived from an EMBL/GenBank/DDBJ whole genome shotgun (WGS) entry which is preliminary data.</text>
</comment>
<dbReference type="InterPro" id="IPR027417">
    <property type="entry name" value="P-loop_NTPase"/>
</dbReference>
<keyword evidence="4" id="KW-0067">ATP-binding</keyword>
<proteinExistence type="inferred from homology"/>
<dbReference type="Proteomes" id="UP000294692">
    <property type="component" value="Unassembled WGS sequence"/>
</dbReference>
<dbReference type="EMBL" id="SMBX01000011">
    <property type="protein sequence ID" value="TCU93725.1"/>
    <property type="molecule type" value="Genomic_DNA"/>
</dbReference>
<gene>
    <name evidence="5" type="ORF">EV686_11177</name>
</gene>
<dbReference type="PANTHER" id="PTHR43776">
    <property type="entry name" value="TRANSPORT ATP-BINDING PROTEIN"/>
    <property type="match status" value="1"/>
</dbReference>
<evidence type="ECO:0000256" key="4">
    <source>
        <dbReference type="ARBA" id="ARBA00022840"/>
    </source>
</evidence>
<dbReference type="Gene3D" id="3.40.50.300">
    <property type="entry name" value="P-loop containing nucleotide triphosphate hydrolases"/>
    <property type="match status" value="1"/>
</dbReference>
<dbReference type="AlphaFoldDB" id="A0A4R3UPN3"/>
<reference evidence="5 6" key="1">
    <citation type="submission" date="2019-03" db="EMBL/GenBank/DDBJ databases">
        <title>Genomic Encyclopedia of Type Strains, Phase IV (KMG-IV): sequencing the most valuable type-strain genomes for metagenomic binning, comparative biology and taxonomic classification.</title>
        <authorList>
            <person name="Goeker M."/>
        </authorList>
    </citation>
    <scope>NUCLEOTIDE SEQUENCE [LARGE SCALE GENOMIC DNA]</scope>
    <source>
        <strain evidence="5 6">DSM 100048</strain>
    </source>
</reference>
<evidence type="ECO:0000313" key="5">
    <source>
        <dbReference type="EMBL" id="TCU93725.1"/>
    </source>
</evidence>
<keyword evidence="3" id="KW-0547">Nucleotide-binding</keyword>
<evidence type="ECO:0008006" key="7">
    <source>
        <dbReference type="Google" id="ProtNLM"/>
    </source>
</evidence>
<protein>
    <recommendedName>
        <fullName evidence="7">Oligopeptide/dipeptide transporter</fullName>
    </recommendedName>
</protein>